<name>A0A5J9UEH2_9POAL</name>
<accession>A0A5J9UEH2</accession>
<gene>
    <name evidence="2" type="ORF">EJB05_31502</name>
    <name evidence="1" type="ORF">EJB05_50957</name>
</gene>
<sequence length="81" mass="9211">MYATNHSADFCGLQLSYKGDSREAAILIMKDLRQSNFRELLKGMRPDKWTLNKSSTTKFPSLLMLSGITPDNRVLFDAPRT</sequence>
<protein>
    <submittedName>
        <fullName evidence="2">Uncharacterized protein</fullName>
    </submittedName>
</protein>
<dbReference type="EMBL" id="RWGY01000026">
    <property type="protein sequence ID" value="TVU21834.1"/>
    <property type="molecule type" value="Genomic_DNA"/>
</dbReference>
<keyword evidence="3" id="KW-1185">Reference proteome</keyword>
<dbReference type="AlphaFoldDB" id="A0A5J9UEH2"/>
<evidence type="ECO:0000313" key="3">
    <source>
        <dbReference type="Proteomes" id="UP000324897"/>
    </source>
</evidence>
<dbReference type="Proteomes" id="UP000324897">
    <property type="component" value="Unassembled WGS sequence"/>
</dbReference>
<organism evidence="2 3">
    <name type="scientific">Eragrostis curvula</name>
    <name type="common">weeping love grass</name>
    <dbReference type="NCBI Taxonomy" id="38414"/>
    <lineage>
        <taxon>Eukaryota</taxon>
        <taxon>Viridiplantae</taxon>
        <taxon>Streptophyta</taxon>
        <taxon>Embryophyta</taxon>
        <taxon>Tracheophyta</taxon>
        <taxon>Spermatophyta</taxon>
        <taxon>Magnoliopsida</taxon>
        <taxon>Liliopsida</taxon>
        <taxon>Poales</taxon>
        <taxon>Poaceae</taxon>
        <taxon>PACMAD clade</taxon>
        <taxon>Chloridoideae</taxon>
        <taxon>Eragrostideae</taxon>
        <taxon>Eragrostidinae</taxon>
        <taxon>Eragrostis</taxon>
    </lineage>
</organism>
<proteinExistence type="predicted"/>
<evidence type="ECO:0000313" key="2">
    <source>
        <dbReference type="EMBL" id="TVU21834.1"/>
    </source>
</evidence>
<evidence type="ECO:0000313" key="1">
    <source>
        <dbReference type="EMBL" id="TVU03496.1"/>
    </source>
</evidence>
<dbReference type="EMBL" id="RWGY01000172">
    <property type="protein sequence ID" value="TVU03496.1"/>
    <property type="molecule type" value="Genomic_DNA"/>
</dbReference>
<reference evidence="2 3" key="1">
    <citation type="journal article" date="2019" name="Sci. Rep.">
        <title>A high-quality genome of Eragrostis curvula grass provides insights into Poaceae evolution and supports new strategies to enhance forage quality.</title>
        <authorList>
            <person name="Carballo J."/>
            <person name="Santos B.A.C.M."/>
            <person name="Zappacosta D."/>
            <person name="Garbus I."/>
            <person name="Selva J.P."/>
            <person name="Gallo C.A."/>
            <person name="Diaz A."/>
            <person name="Albertini E."/>
            <person name="Caccamo M."/>
            <person name="Echenique V."/>
        </authorList>
    </citation>
    <scope>NUCLEOTIDE SEQUENCE [LARGE SCALE GENOMIC DNA]</scope>
    <source>
        <strain evidence="3">cv. Victoria</strain>
        <tissue evidence="2">Leaf</tissue>
    </source>
</reference>
<dbReference type="Gramene" id="TVU03496">
    <property type="protein sequence ID" value="TVU03496"/>
    <property type="gene ID" value="EJB05_50957"/>
</dbReference>
<comment type="caution">
    <text evidence="2">The sequence shown here is derived from an EMBL/GenBank/DDBJ whole genome shotgun (WGS) entry which is preliminary data.</text>
</comment>
<dbReference type="Gramene" id="TVU21834">
    <property type="protein sequence ID" value="TVU21834"/>
    <property type="gene ID" value="EJB05_31502"/>
</dbReference>